<proteinExistence type="predicted"/>
<dbReference type="Proteomes" id="UP000033684">
    <property type="component" value="Unassembled WGS sequence"/>
</dbReference>
<reference evidence="2 3" key="2">
    <citation type="journal article" date="2016" name="Microb. Ecol.">
        <title>Genome Characteristics of a Novel Type I Methanotroph (Sn10-6) Isolated from a Flooded Indian Rice Field.</title>
        <authorList>
            <person name="Rahalkar M.C."/>
            <person name="Pandit P.S."/>
            <person name="Dhakephalkar P.K."/>
            <person name="Pore S."/>
            <person name="Arora P."/>
            <person name="Kapse N."/>
        </authorList>
    </citation>
    <scope>NUCLEOTIDE SEQUENCE [LARGE SCALE GENOMIC DNA]</scope>
    <source>
        <strain evidence="2 3">Sn10-6</strain>
    </source>
</reference>
<dbReference type="RefSeq" id="WP_045779209.1">
    <property type="nucleotide sequence ID" value="NZ_LAJX01000103.1"/>
</dbReference>
<keyword evidence="1" id="KW-0472">Membrane</keyword>
<feature type="transmembrane region" description="Helical" evidence="1">
    <location>
        <begin position="41"/>
        <end position="60"/>
    </location>
</feature>
<protein>
    <submittedName>
        <fullName evidence="2">Uncharacterized protein</fullName>
    </submittedName>
</protein>
<feature type="transmembrane region" description="Helical" evidence="1">
    <location>
        <begin position="90"/>
        <end position="107"/>
    </location>
</feature>
<gene>
    <name evidence="2" type="ORF">VZ94_10560</name>
</gene>
<keyword evidence="1" id="KW-1133">Transmembrane helix</keyword>
<organism evidence="2 3">
    <name type="scientific">Methylocucumis oryzae</name>
    <dbReference type="NCBI Taxonomy" id="1632867"/>
    <lineage>
        <taxon>Bacteria</taxon>
        <taxon>Pseudomonadati</taxon>
        <taxon>Pseudomonadota</taxon>
        <taxon>Gammaproteobacteria</taxon>
        <taxon>Methylococcales</taxon>
        <taxon>Methylococcaceae</taxon>
        <taxon>Methylocucumis</taxon>
    </lineage>
</organism>
<dbReference type="OrthoDB" id="962818at2"/>
<evidence type="ECO:0000313" key="3">
    <source>
        <dbReference type="Proteomes" id="UP000033684"/>
    </source>
</evidence>
<comment type="caution">
    <text evidence="2">The sequence shown here is derived from an EMBL/GenBank/DDBJ whole genome shotgun (WGS) entry which is preliminary data.</text>
</comment>
<sequence>MSNLTEKPLAIVAVCTIGLINAIQMLQLVFSPIAKQLHGMYSAYFMVAIIASLTCLAGLWFMRRWAAISYALILGINQLVLANMKLWEVSAMMMPLIIVVLLAKYYSEMN</sequence>
<evidence type="ECO:0000256" key="1">
    <source>
        <dbReference type="SAM" id="Phobius"/>
    </source>
</evidence>
<keyword evidence="1" id="KW-0812">Transmembrane</keyword>
<accession>A0A0F3IIM8</accession>
<evidence type="ECO:0000313" key="2">
    <source>
        <dbReference type="EMBL" id="KJV06537.1"/>
    </source>
</evidence>
<dbReference type="EMBL" id="LAJX01000103">
    <property type="protein sequence ID" value="KJV06537.1"/>
    <property type="molecule type" value="Genomic_DNA"/>
</dbReference>
<dbReference type="AlphaFoldDB" id="A0A0F3IIM8"/>
<feature type="transmembrane region" description="Helical" evidence="1">
    <location>
        <begin position="67"/>
        <end position="84"/>
    </location>
</feature>
<feature type="transmembrane region" description="Helical" evidence="1">
    <location>
        <begin position="9"/>
        <end position="29"/>
    </location>
</feature>
<keyword evidence="3" id="KW-1185">Reference proteome</keyword>
<name>A0A0F3IIM8_9GAMM</name>
<reference evidence="3" key="1">
    <citation type="submission" date="2015-03" db="EMBL/GenBank/DDBJ databases">
        <title>Draft genome sequence of a novel methanotroph (Sn10-6) isolated from flooded ricefield rhizosphere in India.</title>
        <authorList>
            <person name="Pandit P.S."/>
            <person name="Pore S.D."/>
            <person name="Arora P."/>
            <person name="Kapse N.G."/>
            <person name="Dhakephalkar P.K."/>
            <person name="Rahalkar M.C."/>
        </authorList>
    </citation>
    <scope>NUCLEOTIDE SEQUENCE [LARGE SCALE GENOMIC DNA]</scope>
    <source>
        <strain evidence="3">Sn10-6</strain>
    </source>
</reference>